<feature type="signal peptide" evidence="1">
    <location>
        <begin position="1"/>
        <end position="22"/>
    </location>
</feature>
<organism evidence="2 3">
    <name type="scientific">Candidatus Kaiserbacteria bacterium GW2011_GWB1_52_6</name>
    <dbReference type="NCBI Taxonomy" id="1618674"/>
    <lineage>
        <taxon>Bacteria</taxon>
        <taxon>Candidatus Kaiseribacteriota</taxon>
    </lineage>
</organism>
<evidence type="ECO:0000313" key="3">
    <source>
        <dbReference type="Proteomes" id="UP000034185"/>
    </source>
</evidence>
<evidence type="ECO:0000313" key="2">
    <source>
        <dbReference type="EMBL" id="KKW27768.1"/>
    </source>
</evidence>
<sequence length="175" mass="18868">MGHMKKLIGLFVCLFVFAGVAAAHEGSLDLTSGSVSCKGVSLWQDGGYRVSGRCDGLVYPYETMYNKYVLWGKTVDRGEIVRIAEIDRGYFSGNITSTFEAMYVTAEKDGLVRKPSDKQIVAGKVTPFSFDKSQATVAPIVKETTATVQPKTATVGTVVGKIVSSLFVIILVIVV</sequence>
<evidence type="ECO:0000256" key="1">
    <source>
        <dbReference type="SAM" id="SignalP"/>
    </source>
</evidence>
<reference evidence="2 3" key="1">
    <citation type="journal article" date="2015" name="Nature">
        <title>rRNA introns, odd ribosomes, and small enigmatic genomes across a large radiation of phyla.</title>
        <authorList>
            <person name="Brown C.T."/>
            <person name="Hug L.A."/>
            <person name="Thomas B.C."/>
            <person name="Sharon I."/>
            <person name="Castelle C.J."/>
            <person name="Singh A."/>
            <person name="Wilkins M.J."/>
            <person name="Williams K.H."/>
            <person name="Banfield J.F."/>
        </authorList>
    </citation>
    <scope>NUCLEOTIDE SEQUENCE [LARGE SCALE GENOMIC DNA]</scope>
</reference>
<dbReference type="AlphaFoldDB" id="A0A0G1X988"/>
<comment type="caution">
    <text evidence="2">The sequence shown here is derived from an EMBL/GenBank/DDBJ whole genome shotgun (WGS) entry which is preliminary data.</text>
</comment>
<gene>
    <name evidence="2" type="ORF">UY70_C0008G0047</name>
</gene>
<feature type="chain" id="PRO_5002540694" evidence="1">
    <location>
        <begin position="23"/>
        <end position="175"/>
    </location>
</feature>
<keyword evidence="1" id="KW-0732">Signal</keyword>
<accession>A0A0G1X988</accession>
<name>A0A0G1X988_9BACT</name>
<dbReference type="Proteomes" id="UP000034185">
    <property type="component" value="Unassembled WGS sequence"/>
</dbReference>
<proteinExistence type="predicted"/>
<protein>
    <submittedName>
        <fullName evidence="2">Uncharacterized protein</fullName>
    </submittedName>
</protein>
<feature type="non-terminal residue" evidence="2">
    <location>
        <position position="175"/>
    </location>
</feature>
<dbReference type="EMBL" id="LCRA01000008">
    <property type="protein sequence ID" value="KKW27768.1"/>
    <property type="molecule type" value="Genomic_DNA"/>
</dbReference>